<protein>
    <recommendedName>
        <fullName evidence="2">adenosylhomocysteine nucleosidase</fullName>
        <ecNumber evidence="2">3.2.2.9</ecNumber>
    </recommendedName>
</protein>
<dbReference type="Gene3D" id="3.40.50.1580">
    <property type="entry name" value="Nucleoside phosphorylase domain"/>
    <property type="match status" value="1"/>
</dbReference>
<keyword evidence="5" id="KW-0486">Methionine biosynthesis</keyword>
<dbReference type="GO" id="GO:0009164">
    <property type="term" value="P:nucleoside catabolic process"/>
    <property type="evidence" value="ECO:0007669"/>
    <property type="project" value="InterPro"/>
</dbReference>
<dbReference type="GO" id="GO:0019509">
    <property type="term" value="P:L-methionine salvage from methylthioadenosine"/>
    <property type="evidence" value="ECO:0007669"/>
    <property type="project" value="UniProtKB-UniPathway"/>
</dbReference>
<dbReference type="UniPathway" id="UPA00904">
    <property type="reaction ID" value="UER00871"/>
</dbReference>
<dbReference type="Proteomes" id="UP000247459">
    <property type="component" value="Unassembled WGS sequence"/>
</dbReference>
<dbReference type="NCBIfam" id="TIGR01704">
    <property type="entry name" value="MTA_SAH-Nsdase"/>
    <property type="match status" value="1"/>
</dbReference>
<gene>
    <name evidence="7" type="primary">mtnN</name>
    <name evidence="7" type="ORF">PIL02S_03020</name>
</gene>
<dbReference type="InterPro" id="IPR035994">
    <property type="entry name" value="Nucleoside_phosphorylase_sf"/>
</dbReference>
<dbReference type="EMBL" id="PRLG01000019">
    <property type="protein sequence ID" value="PYY29048.1"/>
    <property type="molecule type" value="Genomic_DNA"/>
</dbReference>
<reference evidence="7 8" key="1">
    <citation type="submission" date="2018-01" db="EMBL/GenBank/DDBJ databases">
        <title>Genome sequence of the PGP bacterium Paenibacillus illinoisensis E3.</title>
        <authorList>
            <person name="Rolli E."/>
            <person name="Marasco R."/>
            <person name="Bessem C."/>
            <person name="Michoud G."/>
            <person name="Gaiarsa S."/>
            <person name="Borin S."/>
            <person name="Daffonchio D."/>
        </authorList>
    </citation>
    <scope>NUCLEOTIDE SEQUENCE [LARGE SCALE GENOMIC DNA]</scope>
    <source>
        <strain evidence="7 8">E3</strain>
    </source>
</reference>
<evidence type="ECO:0000256" key="2">
    <source>
        <dbReference type="ARBA" id="ARBA00011974"/>
    </source>
</evidence>
<dbReference type="SUPFAM" id="SSF53167">
    <property type="entry name" value="Purine and uridine phosphorylases"/>
    <property type="match status" value="1"/>
</dbReference>
<sequence>MRMNQCKPDRSGSTKGVARLKETIGIIGAMDEEVELLLAGMKQLETVKQTGITYVAGEWLGKQIVVCKSGVGKVNAAVTTQILIDRFQVDRIIFTGVAGAVNPELNIGDIVISSVCIQHDMDVTPLGFERGVIPYQETSAFPAEPALIALAEEACKAQGAKYLIGKVLSGDQFIASKETVNMLYTEMDGACAEMEGAAVAQVSFMNRVPFVVLRGMSDKADGSAHVNFAEFTVQSSQRSHRIVEHMLENM</sequence>
<accession>A0A2W0CMK7</accession>
<dbReference type="AlphaFoldDB" id="A0A2W0CMK7"/>
<feature type="domain" description="Nucleoside phosphorylase" evidence="6">
    <location>
        <begin position="23"/>
        <end position="248"/>
    </location>
</feature>
<organism evidence="7 8">
    <name type="scientific">Paenibacillus illinoisensis</name>
    <dbReference type="NCBI Taxonomy" id="59845"/>
    <lineage>
        <taxon>Bacteria</taxon>
        <taxon>Bacillati</taxon>
        <taxon>Bacillota</taxon>
        <taxon>Bacilli</taxon>
        <taxon>Bacillales</taxon>
        <taxon>Paenibacillaceae</taxon>
        <taxon>Paenibacillus</taxon>
    </lineage>
</organism>
<name>A0A2W0CMK7_9BACL</name>
<evidence type="ECO:0000259" key="6">
    <source>
        <dbReference type="Pfam" id="PF01048"/>
    </source>
</evidence>
<dbReference type="InterPro" id="IPR010049">
    <property type="entry name" value="MTA_SAH_Nsdase"/>
</dbReference>
<evidence type="ECO:0000256" key="4">
    <source>
        <dbReference type="ARBA" id="ARBA00022801"/>
    </source>
</evidence>
<keyword evidence="7" id="KW-0326">Glycosidase</keyword>
<evidence type="ECO:0000256" key="1">
    <source>
        <dbReference type="ARBA" id="ARBA00004945"/>
    </source>
</evidence>
<dbReference type="GO" id="GO:0008930">
    <property type="term" value="F:methylthioadenosine nucleosidase activity"/>
    <property type="evidence" value="ECO:0007669"/>
    <property type="project" value="InterPro"/>
</dbReference>
<evidence type="ECO:0000313" key="7">
    <source>
        <dbReference type="EMBL" id="PYY29048.1"/>
    </source>
</evidence>
<dbReference type="GO" id="GO:0008782">
    <property type="term" value="F:adenosylhomocysteine nucleosidase activity"/>
    <property type="evidence" value="ECO:0007669"/>
    <property type="project" value="UniProtKB-EC"/>
</dbReference>
<evidence type="ECO:0000313" key="8">
    <source>
        <dbReference type="Proteomes" id="UP000247459"/>
    </source>
</evidence>
<dbReference type="CDD" id="cd09008">
    <property type="entry name" value="MTAN"/>
    <property type="match status" value="1"/>
</dbReference>
<dbReference type="GO" id="GO:0019284">
    <property type="term" value="P:L-methionine salvage from S-adenosylmethionine"/>
    <property type="evidence" value="ECO:0007669"/>
    <property type="project" value="TreeGrafter"/>
</dbReference>
<keyword evidence="4 7" id="KW-0378">Hydrolase</keyword>
<dbReference type="EC" id="3.2.2.9" evidence="2"/>
<dbReference type="GO" id="GO:0005829">
    <property type="term" value="C:cytosol"/>
    <property type="evidence" value="ECO:0007669"/>
    <property type="project" value="TreeGrafter"/>
</dbReference>
<evidence type="ECO:0000256" key="3">
    <source>
        <dbReference type="ARBA" id="ARBA00022605"/>
    </source>
</evidence>
<proteinExistence type="predicted"/>
<comment type="caution">
    <text evidence="7">The sequence shown here is derived from an EMBL/GenBank/DDBJ whole genome shotgun (WGS) entry which is preliminary data.</text>
</comment>
<dbReference type="InterPro" id="IPR000845">
    <property type="entry name" value="Nucleoside_phosphorylase_d"/>
</dbReference>
<evidence type="ECO:0000256" key="5">
    <source>
        <dbReference type="ARBA" id="ARBA00023167"/>
    </source>
</evidence>
<keyword evidence="3" id="KW-0028">Amino-acid biosynthesis</keyword>
<dbReference type="PANTHER" id="PTHR46832">
    <property type="entry name" value="5'-METHYLTHIOADENOSINE/S-ADENOSYLHOMOCYSTEINE NUCLEOSIDASE"/>
    <property type="match status" value="1"/>
</dbReference>
<dbReference type="PANTHER" id="PTHR46832:SF1">
    <property type="entry name" value="5'-METHYLTHIOADENOSINE_S-ADENOSYLHOMOCYSTEINE NUCLEOSIDASE"/>
    <property type="match status" value="1"/>
</dbReference>
<comment type="pathway">
    <text evidence="1">Amino-acid biosynthesis; L-methionine biosynthesis via salvage pathway; S-methyl-5-thio-alpha-D-ribose 1-phosphate from S-methyl-5'-thioadenosine (hydrolase route): step 1/2.</text>
</comment>
<dbReference type="Pfam" id="PF01048">
    <property type="entry name" value="PNP_UDP_1"/>
    <property type="match status" value="1"/>
</dbReference>
<dbReference type="NCBIfam" id="NF004079">
    <property type="entry name" value="PRK05584.1"/>
    <property type="match status" value="1"/>
</dbReference>